<feature type="signal peptide" evidence="1">
    <location>
        <begin position="1"/>
        <end position="19"/>
    </location>
</feature>
<keyword evidence="1" id="KW-0732">Signal</keyword>
<protein>
    <recommendedName>
        <fullName evidence="4">SXP/RAL-2 family protein Ani s 5-like cation-binding domain-containing protein</fullName>
    </recommendedName>
</protein>
<evidence type="ECO:0000313" key="2">
    <source>
        <dbReference type="EnsemblMetazoa" id="MESCA002467-PA"/>
    </source>
</evidence>
<evidence type="ECO:0000313" key="3">
    <source>
        <dbReference type="Proteomes" id="UP000015102"/>
    </source>
</evidence>
<proteinExistence type="predicted"/>
<accession>T1GGE8</accession>
<dbReference type="EMBL" id="CAQQ02392841">
    <property type="status" value="NOT_ANNOTATED_CDS"/>
    <property type="molecule type" value="Genomic_DNA"/>
</dbReference>
<keyword evidence="3" id="KW-1185">Reference proteome</keyword>
<reference evidence="3" key="1">
    <citation type="submission" date="2013-02" db="EMBL/GenBank/DDBJ databases">
        <authorList>
            <person name="Hughes D."/>
        </authorList>
    </citation>
    <scope>NUCLEOTIDE SEQUENCE</scope>
    <source>
        <strain>Durham</strain>
        <strain evidence="3">NC isolate 2 -- Noor lab</strain>
    </source>
</reference>
<name>T1GGE8_MEGSC</name>
<feature type="chain" id="PRO_5004588277" description="SXP/RAL-2 family protein Ani s 5-like cation-binding domain-containing protein" evidence="1">
    <location>
        <begin position="20"/>
        <end position="104"/>
    </location>
</feature>
<dbReference type="HOGENOM" id="CLU_2253091_0_0_1"/>
<sequence>MNISIKIALLSISVITTNAYPYGWGIWYNDYGHPVIHEMTPQEQARFDRYMANTQDQVHRITNNAQSSVKNIVQRTMDNVQNTLLYIFEGKYNWDLVILMIRHS</sequence>
<organism evidence="2 3">
    <name type="scientific">Megaselia scalaris</name>
    <name type="common">Humpbacked fly</name>
    <name type="synonym">Phora scalaris</name>
    <dbReference type="NCBI Taxonomy" id="36166"/>
    <lineage>
        <taxon>Eukaryota</taxon>
        <taxon>Metazoa</taxon>
        <taxon>Ecdysozoa</taxon>
        <taxon>Arthropoda</taxon>
        <taxon>Hexapoda</taxon>
        <taxon>Insecta</taxon>
        <taxon>Pterygota</taxon>
        <taxon>Neoptera</taxon>
        <taxon>Endopterygota</taxon>
        <taxon>Diptera</taxon>
        <taxon>Brachycera</taxon>
        <taxon>Muscomorpha</taxon>
        <taxon>Platypezoidea</taxon>
        <taxon>Phoridae</taxon>
        <taxon>Megaseliini</taxon>
        <taxon>Megaselia</taxon>
    </lineage>
</organism>
<dbReference type="EnsemblMetazoa" id="MESCA002467-RA">
    <property type="protein sequence ID" value="MESCA002467-PA"/>
    <property type="gene ID" value="MESCA002467"/>
</dbReference>
<evidence type="ECO:0000256" key="1">
    <source>
        <dbReference type="SAM" id="SignalP"/>
    </source>
</evidence>
<reference evidence="2" key="2">
    <citation type="submission" date="2015-06" db="UniProtKB">
        <authorList>
            <consortium name="EnsemblMetazoa"/>
        </authorList>
    </citation>
    <scope>IDENTIFICATION</scope>
</reference>
<evidence type="ECO:0008006" key="4">
    <source>
        <dbReference type="Google" id="ProtNLM"/>
    </source>
</evidence>
<dbReference type="Proteomes" id="UP000015102">
    <property type="component" value="Unassembled WGS sequence"/>
</dbReference>
<dbReference type="AlphaFoldDB" id="T1GGE8"/>